<evidence type="ECO:0000256" key="6">
    <source>
        <dbReference type="ARBA" id="ARBA00071120"/>
    </source>
</evidence>
<evidence type="ECO:0000256" key="3">
    <source>
        <dbReference type="ARBA" id="ARBA00022801"/>
    </source>
</evidence>
<protein>
    <recommendedName>
        <fullName evidence="6">Acyl-CoA thioesterase 2</fullName>
    </recommendedName>
    <alternativeName>
        <fullName evidence="7">Thioesterase II</fullName>
    </alternativeName>
</protein>
<evidence type="ECO:0000256" key="8">
    <source>
        <dbReference type="SAM" id="MobiDB-lite"/>
    </source>
</evidence>
<dbReference type="Pfam" id="PF13622">
    <property type="entry name" value="4HBT_3"/>
    <property type="match status" value="1"/>
</dbReference>
<dbReference type="OrthoDB" id="9781019at2"/>
<reference evidence="11 12" key="1">
    <citation type="submission" date="2016-10" db="EMBL/GenBank/DDBJ databases">
        <title>The Draft Genome Sequence of Actinokineospora bangkokensis 44EHWT reveals the biosynthetic pathway of antifungal compounds Thailandins with unusual extender unit butylmalonyl-CoA.</title>
        <authorList>
            <person name="Greule A."/>
            <person name="Intra B."/>
            <person name="Flemming S."/>
            <person name="Rommel M.G."/>
            <person name="Panbangred W."/>
            <person name="Bechthold A."/>
        </authorList>
    </citation>
    <scope>NUCLEOTIDE SEQUENCE [LARGE SCALE GENOMIC DNA]</scope>
    <source>
        <strain evidence="11 12">44EHW</strain>
    </source>
</reference>
<dbReference type="EMBL" id="MKQR01000007">
    <property type="protein sequence ID" value="OLR94261.1"/>
    <property type="molecule type" value="Genomic_DNA"/>
</dbReference>
<comment type="catalytic activity">
    <reaction evidence="5">
        <text>a fatty acyl-CoA + H2O = a fatty acid + CoA + H(+)</text>
        <dbReference type="Rhea" id="RHEA:16781"/>
        <dbReference type="ChEBI" id="CHEBI:15377"/>
        <dbReference type="ChEBI" id="CHEBI:15378"/>
        <dbReference type="ChEBI" id="CHEBI:28868"/>
        <dbReference type="ChEBI" id="CHEBI:57287"/>
        <dbReference type="ChEBI" id="CHEBI:77636"/>
        <dbReference type="EC" id="3.1.2.20"/>
    </reaction>
    <physiologicalReaction direction="left-to-right" evidence="5">
        <dbReference type="Rhea" id="RHEA:16782"/>
    </physiologicalReaction>
</comment>
<dbReference type="STRING" id="1193682.BJP25_10780"/>
<keyword evidence="12" id="KW-1185">Reference proteome</keyword>
<dbReference type="NCBIfam" id="TIGR00189">
    <property type="entry name" value="tesB"/>
    <property type="match status" value="1"/>
</dbReference>
<dbReference type="InterPro" id="IPR003703">
    <property type="entry name" value="Acyl_CoA_thio"/>
</dbReference>
<feature type="region of interest" description="Disordered" evidence="8">
    <location>
        <begin position="1"/>
        <end position="24"/>
    </location>
</feature>
<dbReference type="InterPro" id="IPR029069">
    <property type="entry name" value="HotDog_dom_sf"/>
</dbReference>
<sequence length="311" mass="34017">MTEAARIAAGSEVPADAPRAADGVPHGQPVLDRLVALLDLERVEQDIFRGVSPKHSPIRVFGGQVAGQALVAAGRTVPAERSVHSLHAYFIRPGDPSVPIVYQVDRVRDGRSFTTRRVLAIQHGKPIFSLSASFQLPEEGAEHAEGMPDVPGPEGLPSQADLVTDELRATFANVTTRPRPIDIRYVTEPAWVSRANGPREARNQVWMRADGVLPDDPLLHVCVLAYASDMTLLDAVLARHAVYWGTDDVRGASLDHAMWFHRPFRADEWVLYDCASPSASNGRGLATGRFFTRDGRLVATVVQEGLVRFPR</sequence>
<dbReference type="CDD" id="cd03445">
    <property type="entry name" value="Thioesterase_II_repeat2"/>
    <property type="match status" value="1"/>
</dbReference>
<name>A0A1Q9LQJ1_9PSEU</name>
<gene>
    <name evidence="11" type="ORF">BJP25_10780</name>
</gene>
<evidence type="ECO:0000256" key="7">
    <source>
        <dbReference type="ARBA" id="ARBA00079653"/>
    </source>
</evidence>
<dbReference type="SUPFAM" id="SSF54637">
    <property type="entry name" value="Thioesterase/thiol ester dehydrase-isomerase"/>
    <property type="match status" value="2"/>
</dbReference>
<evidence type="ECO:0000313" key="12">
    <source>
        <dbReference type="Proteomes" id="UP000186040"/>
    </source>
</evidence>
<dbReference type="GO" id="GO:0006637">
    <property type="term" value="P:acyl-CoA metabolic process"/>
    <property type="evidence" value="ECO:0007669"/>
    <property type="project" value="InterPro"/>
</dbReference>
<dbReference type="InterPro" id="IPR049449">
    <property type="entry name" value="TesB_ACOT8-like_N"/>
</dbReference>
<keyword evidence="3" id="KW-0378">Hydrolase</keyword>
<dbReference type="Pfam" id="PF02551">
    <property type="entry name" value="Acyl_CoA_thio"/>
    <property type="match status" value="1"/>
</dbReference>
<evidence type="ECO:0000259" key="9">
    <source>
        <dbReference type="Pfam" id="PF02551"/>
    </source>
</evidence>
<feature type="domain" description="Acyl-CoA thioesterase 2 C-terminal" evidence="9">
    <location>
        <begin position="182"/>
        <end position="306"/>
    </location>
</feature>
<proteinExistence type="inferred from homology"/>
<comment type="similarity">
    <text evidence="1">Belongs to the C/M/P thioester hydrolase family.</text>
</comment>
<dbReference type="GO" id="GO:0009062">
    <property type="term" value="P:fatty acid catabolic process"/>
    <property type="evidence" value="ECO:0007669"/>
    <property type="project" value="TreeGrafter"/>
</dbReference>
<comment type="caution">
    <text evidence="11">The sequence shown here is derived from an EMBL/GenBank/DDBJ whole genome shotgun (WGS) entry which is preliminary data.</text>
</comment>
<dbReference type="PANTHER" id="PTHR11066">
    <property type="entry name" value="ACYL-COA THIOESTERASE"/>
    <property type="match status" value="1"/>
</dbReference>
<dbReference type="CDD" id="cd03444">
    <property type="entry name" value="Thioesterase_II_repeat1"/>
    <property type="match status" value="1"/>
</dbReference>
<comment type="subunit">
    <text evidence="2">Homotetramer.</text>
</comment>
<evidence type="ECO:0000259" key="10">
    <source>
        <dbReference type="Pfam" id="PF13622"/>
    </source>
</evidence>
<dbReference type="RefSeq" id="WP_075973643.1">
    <property type="nucleotide sequence ID" value="NZ_MKQR01000007.1"/>
</dbReference>
<dbReference type="AlphaFoldDB" id="A0A1Q9LQJ1"/>
<dbReference type="FunFam" id="2.40.160.210:FF:000001">
    <property type="entry name" value="Acyl-CoA thioesterase II"/>
    <property type="match status" value="1"/>
</dbReference>
<accession>A0A1Q9LQJ1</accession>
<dbReference type="InterPro" id="IPR025652">
    <property type="entry name" value="TesB_C"/>
</dbReference>
<dbReference type="Gene3D" id="2.40.160.210">
    <property type="entry name" value="Acyl-CoA thioesterase, double hotdog domain"/>
    <property type="match status" value="1"/>
</dbReference>
<evidence type="ECO:0000256" key="5">
    <source>
        <dbReference type="ARBA" id="ARBA00050943"/>
    </source>
</evidence>
<evidence type="ECO:0000256" key="1">
    <source>
        <dbReference type="ARBA" id="ARBA00006538"/>
    </source>
</evidence>
<evidence type="ECO:0000313" key="11">
    <source>
        <dbReference type="EMBL" id="OLR94261.1"/>
    </source>
</evidence>
<organism evidence="11 12">
    <name type="scientific">Actinokineospora bangkokensis</name>
    <dbReference type="NCBI Taxonomy" id="1193682"/>
    <lineage>
        <taxon>Bacteria</taxon>
        <taxon>Bacillati</taxon>
        <taxon>Actinomycetota</taxon>
        <taxon>Actinomycetes</taxon>
        <taxon>Pseudonocardiales</taxon>
        <taxon>Pseudonocardiaceae</taxon>
        <taxon>Actinokineospora</taxon>
    </lineage>
</organism>
<dbReference type="Proteomes" id="UP000186040">
    <property type="component" value="Unassembled WGS sequence"/>
</dbReference>
<dbReference type="InterPro" id="IPR042171">
    <property type="entry name" value="Acyl-CoA_hotdog"/>
</dbReference>
<dbReference type="PANTHER" id="PTHR11066:SF34">
    <property type="entry name" value="ACYL-COENZYME A THIOESTERASE 8"/>
    <property type="match status" value="1"/>
</dbReference>
<evidence type="ECO:0000256" key="2">
    <source>
        <dbReference type="ARBA" id="ARBA00011881"/>
    </source>
</evidence>
<feature type="domain" description="Acyl-CoA thioesterase-like N-terminal HotDog" evidence="10">
    <location>
        <begin position="57"/>
        <end position="135"/>
    </location>
</feature>
<keyword evidence="4" id="KW-0443">Lipid metabolism</keyword>
<dbReference type="GO" id="GO:0047617">
    <property type="term" value="F:fatty acyl-CoA hydrolase activity"/>
    <property type="evidence" value="ECO:0007669"/>
    <property type="project" value="UniProtKB-EC"/>
</dbReference>
<evidence type="ECO:0000256" key="4">
    <source>
        <dbReference type="ARBA" id="ARBA00023098"/>
    </source>
</evidence>